<protein>
    <submittedName>
        <fullName evidence="2">Uncharacterized protein</fullName>
    </submittedName>
</protein>
<feature type="transmembrane region" description="Helical" evidence="1">
    <location>
        <begin position="37"/>
        <end position="58"/>
    </location>
</feature>
<name>A0ABM8ELI8_9BACT</name>
<keyword evidence="1" id="KW-0812">Transmembrane</keyword>
<proteinExistence type="predicted"/>
<evidence type="ECO:0000256" key="1">
    <source>
        <dbReference type="SAM" id="Phobius"/>
    </source>
</evidence>
<reference evidence="2 3" key="1">
    <citation type="submission" date="2022-12" db="EMBL/GenBank/DDBJ databases">
        <title>Polyphasic characterization of Geotalea uranireducens NIT-SL11 newly isolated from a complex of sewage sludge and microbially reduced graphene oxide.</title>
        <authorList>
            <person name="Xie L."/>
            <person name="Yoshida N."/>
            <person name="Meng L."/>
        </authorList>
    </citation>
    <scope>NUCLEOTIDE SEQUENCE [LARGE SCALE GENOMIC DNA]</scope>
    <source>
        <strain evidence="2 3">NIT-SL11</strain>
    </source>
</reference>
<dbReference type="EMBL" id="AP027151">
    <property type="protein sequence ID" value="BDV42886.1"/>
    <property type="molecule type" value="Genomic_DNA"/>
</dbReference>
<organism evidence="2 3">
    <name type="scientific">Geotalea uraniireducens</name>
    <dbReference type="NCBI Taxonomy" id="351604"/>
    <lineage>
        <taxon>Bacteria</taxon>
        <taxon>Pseudomonadati</taxon>
        <taxon>Thermodesulfobacteriota</taxon>
        <taxon>Desulfuromonadia</taxon>
        <taxon>Geobacterales</taxon>
        <taxon>Geobacteraceae</taxon>
        <taxon>Geotalea</taxon>
    </lineage>
</organism>
<keyword evidence="3" id="KW-1185">Reference proteome</keyword>
<dbReference type="RefSeq" id="WP_282003594.1">
    <property type="nucleotide sequence ID" value="NZ_AP027151.1"/>
</dbReference>
<keyword evidence="1" id="KW-1133">Transmembrane helix</keyword>
<gene>
    <name evidence="2" type="ORF">GURASL_18090</name>
</gene>
<sequence length="148" mass="15792">MMSRFLSLAALAVLGGLLFWGGDALLMLIGGGWQPPYWIIAKSVTLPALCGFTFRLLVRRFAPGQRITSWAVAMALGIWLSGPAYFLLFLTTAGGHPLSAGEALFHLLLFPLSTPLVALFNGSFGGLLLTTVLLALFATGWLGTGRRP</sequence>
<feature type="transmembrane region" description="Helical" evidence="1">
    <location>
        <begin position="70"/>
        <end position="91"/>
    </location>
</feature>
<feature type="transmembrane region" description="Helical" evidence="1">
    <location>
        <begin position="127"/>
        <end position="144"/>
    </location>
</feature>
<evidence type="ECO:0000313" key="2">
    <source>
        <dbReference type="EMBL" id="BDV42886.1"/>
    </source>
</evidence>
<evidence type="ECO:0000313" key="3">
    <source>
        <dbReference type="Proteomes" id="UP001317705"/>
    </source>
</evidence>
<dbReference type="Proteomes" id="UP001317705">
    <property type="component" value="Chromosome"/>
</dbReference>
<keyword evidence="1" id="KW-0472">Membrane</keyword>
<accession>A0ABM8ELI8</accession>